<organism evidence="2 3">
    <name type="scientific">Colletotrichum shisoi</name>
    <dbReference type="NCBI Taxonomy" id="2078593"/>
    <lineage>
        <taxon>Eukaryota</taxon>
        <taxon>Fungi</taxon>
        <taxon>Dikarya</taxon>
        <taxon>Ascomycota</taxon>
        <taxon>Pezizomycotina</taxon>
        <taxon>Sordariomycetes</taxon>
        <taxon>Hypocreomycetidae</taxon>
        <taxon>Glomerellales</taxon>
        <taxon>Glomerellaceae</taxon>
        <taxon>Colletotrichum</taxon>
        <taxon>Colletotrichum destructivum species complex</taxon>
    </lineage>
</organism>
<dbReference type="AlphaFoldDB" id="A0A5Q4BJF9"/>
<accession>A0A5Q4BJF9</accession>
<protein>
    <recommendedName>
        <fullName evidence="1">PH domain-containing protein</fullName>
    </recommendedName>
</protein>
<dbReference type="Pfam" id="PF23076">
    <property type="entry name" value="PH_FT_C"/>
    <property type="match status" value="1"/>
</dbReference>
<reference evidence="2 3" key="1">
    <citation type="journal article" date="2019" name="Sci. Rep.">
        <title>Colletotrichum shisoi sp. nov., an anthracnose pathogen of Perilla frutescens in Japan: molecular phylogenetic, morphological and genomic evidence.</title>
        <authorList>
            <person name="Gan P."/>
            <person name="Tsushima A."/>
            <person name="Hiroyama R."/>
            <person name="Narusaka M."/>
            <person name="Takano Y."/>
            <person name="Narusaka Y."/>
            <person name="Kawaradani M."/>
            <person name="Damm U."/>
            <person name="Shirasu K."/>
        </authorList>
    </citation>
    <scope>NUCLEOTIDE SEQUENCE [LARGE SCALE GENOMIC DNA]</scope>
    <source>
        <strain evidence="2 3">PG-2018a</strain>
    </source>
</reference>
<dbReference type="InterPro" id="IPR057082">
    <property type="entry name" value="PH_C"/>
</dbReference>
<sequence>MTIDMNAREFRLSGERKTFQAQIIDDGYQHSLVVYQDIATQSFRLHAMVRDGVLRQCPVWTAFVTHQSASPTWLQRKSRNRVWLKDVHLYVFCQEYRQQNQRKGEAGAFEINFVSESGAALFPEAFLSAASGPSTGSPQAIEDAK</sequence>
<feature type="non-terminal residue" evidence="2">
    <location>
        <position position="145"/>
    </location>
</feature>
<evidence type="ECO:0000259" key="1">
    <source>
        <dbReference type="Pfam" id="PF23076"/>
    </source>
</evidence>
<dbReference type="EMBL" id="PUHP01001006">
    <property type="protein sequence ID" value="TQN67102.1"/>
    <property type="molecule type" value="Genomic_DNA"/>
</dbReference>
<comment type="caution">
    <text evidence="2">The sequence shown here is derived from an EMBL/GenBank/DDBJ whole genome shotgun (WGS) entry which is preliminary data.</text>
</comment>
<gene>
    <name evidence="2" type="ORF">CSHISOI_08335</name>
</gene>
<dbReference type="Proteomes" id="UP000326340">
    <property type="component" value="Unassembled WGS sequence"/>
</dbReference>
<feature type="domain" description="PH" evidence="1">
    <location>
        <begin position="17"/>
        <end position="126"/>
    </location>
</feature>
<evidence type="ECO:0000313" key="2">
    <source>
        <dbReference type="EMBL" id="TQN67102.1"/>
    </source>
</evidence>
<dbReference type="OrthoDB" id="5345571at2759"/>
<proteinExistence type="predicted"/>
<evidence type="ECO:0000313" key="3">
    <source>
        <dbReference type="Proteomes" id="UP000326340"/>
    </source>
</evidence>
<keyword evidence="3" id="KW-1185">Reference proteome</keyword>
<name>A0A5Q4BJF9_9PEZI</name>